<protein>
    <submittedName>
        <fullName evidence="6">Transcriptional regulator</fullName>
    </submittedName>
</protein>
<keyword evidence="2" id="KW-0238">DNA-binding</keyword>
<evidence type="ECO:0000256" key="1">
    <source>
        <dbReference type="ARBA" id="ARBA00023015"/>
    </source>
</evidence>
<dbReference type="PROSITE" id="PS51078">
    <property type="entry name" value="ICLR_ED"/>
    <property type="match status" value="1"/>
</dbReference>
<dbReference type="InterPro" id="IPR050707">
    <property type="entry name" value="HTH_MetabolicPath_Reg"/>
</dbReference>
<dbReference type="SUPFAM" id="SSF46785">
    <property type="entry name" value="Winged helix' DNA-binding domain"/>
    <property type="match status" value="1"/>
</dbReference>
<dbReference type="PROSITE" id="PS51077">
    <property type="entry name" value="HTH_ICLR"/>
    <property type="match status" value="1"/>
</dbReference>
<sequence>MTKATTATKTAKVTKATKATKAATAEASADGERPRTLASQTLFRGLDIVEAVAAGIDTVAALSAHTGITSSTTHRIASALVQAGYLRFEPRRGYRLGNKLIELGFLAYRQIDLPRVARPTLEALASETQDTVHLAVADGWEVMYLDKLPGQRAVEISSRIGGRKPICVTGVGKALLLDQDETEWRAQLAHYQTKVPSHVIDAAAWLTRMRDYARQGYAFDLEDDTPQIRCVAAPIYDASQRIVAAISVSSTTKYMSRERMQELVPRVKDAAARISQQLGWSGNAR</sequence>
<dbReference type="Pfam" id="PF01614">
    <property type="entry name" value="IclR_C"/>
    <property type="match status" value="1"/>
</dbReference>
<name>A0A5E4Z331_9BURK</name>
<feature type="domain" description="IclR-ED" evidence="5">
    <location>
        <begin position="99"/>
        <end position="280"/>
    </location>
</feature>
<evidence type="ECO:0000313" key="6">
    <source>
        <dbReference type="EMBL" id="VVE55098.1"/>
    </source>
</evidence>
<dbReference type="GO" id="GO:0003677">
    <property type="term" value="F:DNA binding"/>
    <property type="evidence" value="ECO:0007669"/>
    <property type="project" value="UniProtKB-KW"/>
</dbReference>
<evidence type="ECO:0000256" key="2">
    <source>
        <dbReference type="ARBA" id="ARBA00023125"/>
    </source>
</evidence>
<dbReference type="Proteomes" id="UP000366945">
    <property type="component" value="Unassembled WGS sequence"/>
</dbReference>
<dbReference type="Pfam" id="PF09339">
    <property type="entry name" value="HTH_IclR"/>
    <property type="match status" value="1"/>
</dbReference>
<proteinExistence type="predicted"/>
<dbReference type="InterPro" id="IPR005471">
    <property type="entry name" value="Tscrpt_reg_IclR_N"/>
</dbReference>
<dbReference type="SUPFAM" id="SSF55781">
    <property type="entry name" value="GAF domain-like"/>
    <property type="match status" value="1"/>
</dbReference>
<keyword evidence="1" id="KW-0805">Transcription regulation</keyword>
<evidence type="ECO:0000313" key="7">
    <source>
        <dbReference type="Proteomes" id="UP000366945"/>
    </source>
</evidence>
<dbReference type="EMBL" id="CABPSK010000006">
    <property type="protein sequence ID" value="VVE55098.1"/>
    <property type="molecule type" value="Genomic_DNA"/>
</dbReference>
<dbReference type="PANTHER" id="PTHR30136">
    <property type="entry name" value="HELIX-TURN-HELIX TRANSCRIPTIONAL REGULATOR, ICLR FAMILY"/>
    <property type="match status" value="1"/>
</dbReference>
<dbReference type="GeneID" id="300406960"/>
<evidence type="ECO:0000259" key="4">
    <source>
        <dbReference type="PROSITE" id="PS51077"/>
    </source>
</evidence>
<dbReference type="SMART" id="SM00346">
    <property type="entry name" value="HTH_ICLR"/>
    <property type="match status" value="1"/>
</dbReference>
<dbReference type="AlphaFoldDB" id="A0A5E4Z331"/>
<dbReference type="PANTHER" id="PTHR30136:SF24">
    <property type="entry name" value="HTH-TYPE TRANSCRIPTIONAL REPRESSOR ALLR"/>
    <property type="match status" value="1"/>
</dbReference>
<dbReference type="GO" id="GO:0003700">
    <property type="term" value="F:DNA-binding transcription factor activity"/>
    <property type="evidence" value="ECO:0007669"/>
    <property type="project" value="TreeGrafter"/>
</dbReference>
<dbReference type="InterPro" id="IPR036388">
    <property type="entry name" value="WH-like_DNA-bd_sf"/>
</dbReference>
<keyword evidence="3" id="KW-0804">Transcription</keyword>
<dbReference type="Gene3D" id="3.30.450.40">
    <property type="match status" value="1"/>
</dbReference>
<dbReference type="RefSeq" id="WP_150682166.1">
    <property type="nucleotide sequence ID" value="NZ_CABPSK010000006.1"/>
</dbReference>
<reference evidence="6 7" key="1">
    <citation type="submission" date="2019-08" db="EMBL/GenBank/DDBJ databases">
        <authorList>
            <person name="Peeters C."/>
        </authorList>
    </citation>
    <scope>NUCLEOTIDE SEQUENCE [LARGE SCALE GENOMIC DNA]</scope>
    <source>
        <strain evidence="6 7">LMG 31114</strain>
    </source>
</reference>
<dbReference type="InterPro" id="IPR036390">
    <property type="entry name" value="WH_DNA-bd_sf"/>
</dbReference>
<accession>A0A5E4Z331</accession>
<evidence type="ECO:0000259" key="5">
    <source>
        <dbReference type="PROSITE" id="PS51078"/>
    </source>
</evidence>
<dbReference type="InterPro" id="IPR029016">
    <property type="entry name" value="GAF-like_dom_sf"/>
</dbReference>
<evidence type="ECO:0000256" key="3">
    <source>
        <dbReference type="ARBA" id="ARBA00023163"/>
    </source>
</evidence>
<dbReference type="OrthoDB" id="9807558at2"/>
<dbReference type="GO" id="GO:0045892">
    <property type="term" value="P:negative regulation of DNA-templated transcription"/>
    <property type="evidence" value="ECO:0007669"/>
    <property type="project" value="TreeGrafter"/>
</dbReference>
<keyword evidence="7" id="KW-1185">Reference proteome</keyword>
<feature type="domain" description="HTH iclR-type" evidence="4">
    <location>
        <begin position="39"/>
        <end position="98"/>
    </location>
</feature>
<dbReference type="InterPro" id="IPR014757">
    <property type="entry name" value="Tscrpt_reg_IclR_C"/>
</dbReference>
<dbReference type="Gene3D" id="1.10.10.10">
    <property type="entry name" value="Winged helix-like DNA-binding domain superfamily/Winged helix DNA-binding domain"/>
    <property type="match status" value="1"/>
</dbReference>
<organism evidence="6 7">
    <name type="scientific">Pandoraea pneumonica</name>
    <dbReference type="NCBI Taxonomy" id="2508299"/>
    <lineage>
        <taxon>Bacteria</taxon>
        <taxon>Pseudomonadati</taxon>
        <taxon>Pseudomonadota</taxon>
        <taxon>Betaproteobacteria</taxon>
        <taxon>Burkholderiales</taxon>
        <taxon>Burkholderiaceae</taxon>
        <taxon>Pandoraea</taxon>
    </lineage>
</organism>
<gene>
    <name evidence="6" type="ORF">PPN31114_04982</name>
</gene>